<dbReference type="PANTHER" id="PTHR21024:SF0">
    <property type="entry name" value="ELECTRON TRANSFER FLAVOPROTEIN REGULATORY FACTOR 1"/>
    <property type="match status" value="1"/>
</dbReference>
<comment type="caution">
    <text evidence="4">The sequence shown here is derived from an EMBL/GenBank/DDBJ whole genome shotgun (WGS) entry which is preliminary data.</text>
</comment>
<evidence type="ECO:0000313" key="3">
    <source>
        <dbReference type="EMBL" id="TPX50988.1"/>
    </source>
</evidence>
<comment type="similarity">
    <text evidence="1">Belongs to the complex I LYR family.</text>
</comment>
<protein>
    <recommendedName>
        <fullName evidence="2">Complex 1 LYR protein domain-containing protein</fullName>
    </recommendedName>
</protein>
<gene>
    <name evidence="3" type="ORF">SeLEV6574_g00583</name>
    <name evidence="5" type="ORF">SeMB42_g01605</name>
    <name evidence="6" type="ORF">SeMB42_g01608</name>
    <name evidence="4" type="ORF">SeMB42_g01610</name>
</gene>
<evidence type="ECO:0000313" key="6">
    <source>
        <dbReference type="EMBL" id="TPX52204.1"/>
    </source>
</evidence>
<evidence type="ECO:0000256" key="1">
    <source>
        <dbReference type="ARBA" id="ARBA00009508"/>
    </source>
</evidence>
<reference evidence="7 8" key="1">
    <citation type="journal article" date="2019" name="Sci. Rep.">
        <title>Comparative genomics of chytrid fungi reveal insights into the obligate biotrophic and pathogenic lifestyle of Synchytrium endobioticum.</title>
        <authorList>
            <person name="van de Vossenberg B.T.L.H."/>
            <person name="Warris S."/>
            <person name="Nguyen H.D.T."/>
            <person name="van Gent-Pelzer M.P.E."/>
            <person name="Joly D.L."/>
            <person name="van de Geest H.C."/>
            <person name="Bonants P.J.M."/>
            <person name="Smith D.S."/>
            <person name="Levesque C.A."/>
            <person name="van der Lee T.A.J."/>
        </authorList>
    </citation>
    <scope>NUCLEOTIDE SEQUENCE [LARGE SCALE GENOMIC DNA]</scope>
    <source>
        <strain evidence="3 8">LEV6574</strain>
        <strain evidence="4 7">MB42</strain>
    </source>
</reference>
<dbReference type="VEuPathDB" id="FungiDB:SeMB42_g01610"/>
<dbReference type="GO" id="GO:0090324">
    <property type="term" value="P:negative regulation of oxidative phosphorylation"/>
    <property type="evidence" value="ECO:0007669"/>
    <property type="project" value="InterPro"/>
</dbReference>
<dbReference type="InterPro" id="IPR052000">
    <property type="entry name" value="ETFRF1"/>
</dbReference>
<dbReference type="EMBL" id="QEAN01000042">
    <property type="protein sequence ID" value="TPX52187.1"/>
    <property type="molecule type" value="Genomic_DNA"/>
</dbReference>
<dbReference type="EMBL" id="QEAN01000042">
    <property type="protein sequence ID" value="TPX52201.1"/>
    <property type="molecule type" value="Genomic_DNA"/>
</dbReference>
<name>A0A507DLW6_9FUNG</name>
<organism evidence="4 7">
    <name type="scientific">Synchytrium endobioticum</name>
    <dbReference type="NCBI Taxonomy" id="286115"/>
    <lineage>
        <taxon>Eukaryota</taxon>
        <taxon>Fungi</taxon>
        <taxon>Fungi incertae sedis</taxon>
        <taxon>Chytridiomycota</taxon>
        <taxon>Chytridiomycota incertae sedis</taxon>
        <taxon>Chytridiomycetes</taxon>
        <taxon>Synchytriales</taxon>
        <taxon>Synchytriaceae</taxon>
        <taxon>Synchytrium</taxon>
    </lineage>
</organism>
<proteinExistence type="inferred from homology"/>
<dbReference type="InterPro" id="IPR045296">
    <property type="entry name" value="Complex1_LYR_ETFRF1_LYRM5"/>
</dbReference>
<dbReference type="InterPro" id="IPR008011">
    <property type="entry name" value="Complex1_LYR_dom"/>
</dbReference>
<dbReference type="Proteomes" id="UP000320475">
    <property type="component" value="Unassembled WGS sequence"/>
</dbReference>
<sequence>MSTDARRRVLRLYKELLYVGQTYPAGFENYFRPKLRAAFKAKASLADPRDIERAINLGEYVYKEIEALHFLKKYRTMKQRYG</sequence>
<dbReference type="AlphaFoldDB" id="A0A507DLW6"/>
<evidence type="ECO:0000313" key="7">
    <source>
        <dbReference type="Proteomes" id="UP000317494"/>
    </source>
</evidence>
<dbReference type="GO" id="GO:0005739">
    <property type="term" value="C:mitochondrion"/>
    <property type="evidence" value="ECO:0007669"/>
    <property type="project" value="TreeGrafter"/>
</dbReference>
<dbReference type="STRING" id="286115.A0A507DLW6"/>
<dbReference type="Pfam" id="PF05347">
    <property type="entry name" value="Complex1_LYR"/>
    <property type="match status" value="1"/>
</dbReference>
<dbReference type="Proteomes" id="UP000317494">
    <property type="component" value="Unassembled WGS sequence"/>
</dbReference>
<accession>A0A507DLW6</accession>
<dbReference type="VEuPathDB" id="FungiDB:SeMB42_g01605"/>
<feature type="domain" description="Complex 1 LYR protein" evidence="2">
    <location>
        <begin position="7"/>
        <end position="59"/>
    </location>
</feature>
<dbReference type="EMBL" id="QEAN01000042">
    <property type="protein sequence ID" value="TPX52204.1"/>
    <property type="molecule type" value="Genomic_DNA"/>
</dbReference>
<evidence type="ECO:0000259" key="2">
    <source>
        <dbReference type="Pfam" id="PF05347"/>
    </source>
</evidence>
<dbReference type="VEuPathDB" id="FungiDB:SeMB42_g01608"/>
<dbReference type="EMBL" id="QEAM01000010">
    <property type="protein sequence ID" value="TPX50988.1"/>
    <property type="molecule type" value="Genomic_DNA"/>
</dbReference>
<dbReference type="OrthoDB" id="10258445at2759"/>
<evidence type="ECO:0000313" key="4">
    <source>
        <dbReference type="EMBL" id="TPX52187.1"/>
    </source>
</evidence>
<dbReference type="PANTHER" id="PTHR21024">
    <property type="entry name" value="GROWTH HORMONE-INDUCIBLE SOLUBLE PROTEIN-RELATED"/>
    <property type="match status" value="1"/>
</dbReference>
<evidence type="ECO:0000313" key="8">
    <source>
        <dbReference type="Proteomes" id="UP000320475"/>
    </source>
</evidence>
<keyword evidence="7" id="KW-1185">Reference proteome</keyword>
<dbReference type="GO" id="GO:0022904">
    <property type="term" value="P:respiratory electron transport chain"/>
    <property type="evidence" value="ECO:0007669"/>
    <property type="project" value="TreeGrafter"/>
</dbReference>
<evidence type="ECO:0000313" key="5">
    <source>
        <dbReference type="EMBL" id="TPX52201.1"/>
    </source>
</evidence>
<dbReference type="CDD" id="cd20265">
    <property type="entry name" value="Complex1_LYR_ETFRF1_LYRM5"/>
    <property type="match status" value="1"/>
</dbReference>